<evidence type="ECO:0000313" key="3">
    <source>
        <dbReference type="Proteomes" id="UP001519460"/>
    </source>
</evidence>
<protein>
    <submittedName>
        <fullName evidence="2">Uncharacterized protein</fullName>
    </submittedName>
</protein>
<evidence type="ECO:0000313" key="2">
    <source>
        <dbReference type="EMBL" id="KAK7498676.1"/>
    </source>
</evidence>
<name>A0ABD0LHI9_9CAEN</name>
<feature type="region of interest" description="Disordered" evidence="1">
    <location>
        <begin position="79"/>
        <end position="101"/>
    </location>
</feature>
<organism evidence="2 3">
    <name type="scientific">Batillaria attramentaria</name>
    <dbReference type="NCBI Taxonomy" id="370345"/>
    <lineage>
        <taxon>Eukaryota</taxon>
        <taxon>Metazoa</taxon>
        <taxon>Spiralia</taxon>
        <taxon>Lophotrochozoa</taxon>
        <taxon>Mollusca</taxon>
        <taxon>Gastropoda</taxon>
        <taxon>Caenogastropoda</taxon>
        <taxon>Sorbeoconcha</taxon>
        <taxon>Cerithioidea</taxon>
        <taxon>Batillariidae</taxon>
        <taxon>Batillaria</taxon>
    </lineage>
</organism>
<dbReference type="Proteomes" id="UP001519460">
    <property type="component" value="Unassembled WGS sequence"/>
</dbReference>
<dbReference type="EMBL" id="JACVVK020000049">
    <property type="protein sequence ID" value="KAK7498676.1"/>
    <property type="molecule type" value="Genomic_DNA"/>
</dbReference>
<evidence type="ECO:0000256" key="1">
    <source>
        <dbReference type="SAM" id="MobiDB-lite"/>
    </source>
</evidence>
<keyword evidence="3" id="KW-1185">Reference proteome</keyword>
<dbReference type="AlphaFoldDB" id="A0ABD0LHI9"/>
<proteinExistence type="predicted"/>
<comment type="caution">
    <text evidence="2">The sequence shown here is derived from an EMBL/GenBank/DDBJ whole genome shotgun (WGS) entry which is preliminary data.</text>
</comment>
<reference evidence="2 3" key="1">
    <citation type="journal article" date="2023" name="Sci. Data">
        <title>Genome assembly of the Korean intertidal mud-creeper Batillaria attramentaria.</title>
        <authorList>
            <person name="Patra A.K."/>
            <person name="Ho P.T."/>
            <person name="Jun S."/>
            <person name="Lee S.J."/>
            <person name="Kim Y."/>
            <person name="Won Y.J."/>
        </authorList>
    </citation>
    <scope>NUCLEOTIDE SEQUENCE [LARGE SCALE GENOMIC DNA]</scope>
    <source>
        <strain evidence="2">Wonlab-2016</strain>
    </source>
</reference>
<feature type="compositionally biased region" description="Polar residues" evidence="1">
    <location>
        <begin position="1"/>
        <end position="14"/>
    </location>
</feature>
<feature type="region of interest" description="Disordered" evidence="1">
    <location>
        <begin position="1"/>
        <end position="21"/>
    </location>
</feature>
<sequence length="101" mass="10969">MHSTSKNTTLSPSFMSPRPFRRKATLTPCSMHNTTLRLTHGTEIRAPNASRDYQGAMALRRGDTLAWLSMVETLINRPGRAAGRQGKTISEGPGAARTGTT</sequence>
<accession>A0ABD0LHI9</accession>
<gene>
    <name evidence="2" type="ORF">BaRGS_00010053</name>
</gene>